<dbReference type="InterPro" id="IPR048279">
    <property type="entry name" value="MdtK-like"/>
</dbReference>
<evidence type="ECO:0000256" key="8">
    <source>
        <dbReference type="ARBA" id="ARBA00023136"/>
    </source>
</evidence>
<name>A0A7W9ZET0_NOVIT</name>
<evidence type="ECO:0000313" key="12">
    <source>
        <dbReference type="Proteomes" id="UP000544872"/>
    </source>
</evidence>
<feature type="transmembrane region" description="Helical" evidence="10">
    <location>
        <begin position="294"/>
        <end position="319"/>
    </location>
</feature>
<dbReference type="CDD" id="cd13131">
    <property type="entry name" value="MATE_NorM_like"/>
    <property type="match status" value="1"/>
</dbReference>
<feature type="transmembrane region" description="Helical" evidence="10">
    <location>
        <begin position="68"/>
        <end position="88"/>
    </location>
</feature>
<evidence type="ECO:0000256" key="4">
    <source>
        <dbReference type="ARBA" id="ARBA00022475"/>
    </source>
</evidence>
<evidence type="ECO:0000256" key="5">
    <source>
        <dbReference type="ARBA" id="ARBA00022692"/>
    </source>
</evidence>
<keyword evidence="12" id="KW-1185">Reference proteome</keyword>
<dbReference type="AlphaFoldDB" id="A0A7W9ZET0"/>
<dbReference type="InterPro" id="IPR002528">
    <property type="entry name" value="MATE_fam"/>
</dbReference>
<gene>
    <name evidence="11" type="ORF">FHS48_001338</name>
</gene>
<dbReference type="PANTHER" id="PTHR43298:SF2">
    <property type="entry name" value="FMN_FAD EXPORTER YEEO-RELATED"/>
    <property type="match status" value="1"/>
</dbReference>
<dbReference type="GO" id="GO:0005886">
    <property type="term" value="C:plasma membrane"/>
    <property type="evidence" value="ECO:0007669"/>
    <property type="project" value="UniProtKB-SubCell"/>
</dbReference>
<keyword evidence="7" id="KW-0406">Ion transport</keyword>
<feature type="transmembrane region" description="Helical" evidence="10">
    <location>
        <begin position="211"/>
        <end position="229"/>
    </location>
</feature>
<dbReference type="GO" id="GO:0042910">
    <property type="term" value="F:xenobiotic transmembrane transporter activity"/>
    <property type="evidence" value="ECO:0007669"/>
    <property type="project" value="InterPro"/>
</dbReference>
<keyword evidence="5 10" id="KW-0812">Transmembrane</keyword>
<evidence type="ECO:0000256" key="10">
    <source>
        <dbReference type="SAM" id="Phobius"/>
    </source>
</evidence>
<evidence type="ECO:0000256" key="7">
    <source>
        <dbReference type="ARBA" id="ARBA00023065"/>
    </source>
</evidence>
<feature type="transmembrane region" description="Helical" evidence="10">
    <location>
        <begin position="435"/>
        <end position="455"/>
    </location>
</feature>
<dbReference type="InterPro" id="IPR050222">
    <property type="entry name" value="MATE_MdtK"/>
</dbReference>
<evidence type="ECO:0000256" key="6">
    <source>
        <dbReference type="ARBA" id="ARBA00022989"/>
    </source>
</evidence>
<evidence type="ECO:0000256" key="2">
    <source>
        <dbReference type="ARBA" id="ARBA00022448"/>
    </source>
</evidence>
<reference evidence="11 12" key="1">
    <citation type="submission" date="2020-08" db="EMBL/GenBank/DDBJ databases">
        <title>Genomic Encyclopedia of Type Strains, Phase IV (KMG-IV): sequencing the most valuable type-strain genomes for metagenomic binning, comparative biology and taxonomic classification.</title>
        <authorList>
            <person name="Goeker M."/>
        </authorList>
    </citation>
    <scope>NUCLEOTIDE SEQUENCE [LARGE SCALE GENOMIC DNA]</scope>
    <source>
        <strain evidence="11 12">DSM 11590</strain>
    </source>
</reference>
<keyword evidence="8 10" id="KW-0472">Membrane</keyword>
<dbReference type="Proteomes" id="UP000544872">
    <property type="component" value="Unassembled WGS sequence"/>
</dbReference>
<feature type="transmembrane region" description="Helical" evidence="10">
    <location>
        <begin position="25"/>
        <end position="43"/>
    </location>
</feature>
<evidence type="ECO:0000256" key="3">
    <source>
        <dbReference type="ARBA" id="ARBA00022449"/>
    </source>
</evidence>
<evidence type="ECO:0000313" key="11">
    <source>
        <dbReference type="EMBL" id="MBB6209930.1"/>
    </source>
</evidence>
<evidence type="ECO:0000256" key="9">
    <source>
        <dbReference type="ARBA" id="ARBA00031636"/>
    </source>
</evidence>
<keyword evidence="6 10" id="KW-1133">Transmembrane helix</keyword>
<accession>A0A7W9ZET0</accession>
<proteinExistence type="predicted"/>
<dbReference type="PANTHER" id="PTHR43298">
    <property type="entry name" value="MULTIDRUG RESISTANCE PROTEIN NORM-RELATED"/>
    <property type="match status" value="1"/>
</dbReference>
<keyword evidence="3" id="KW-0050">Antiport</keyword>
<dbReference type="EMBL" id="JACIIX010000003">
    <property type="protein sequence ID" value="MBB6209930.1"/>
    <property type="molecule type" value="Genomic_DNA"/>
</dbReference>
<sequence>MTTSLGTRGDHHHTGGNSWWEETRAMLLLGWPLVLTSLAQVMMNATDVLFIGRVGPQALAAAALGTNLYIAAFVVGLGLGIATSAMLAQTLGRSRHAVRDVRRTVRQALWICVFTVIPVWVVLWQAEAILLRIGQAPDLAAEAARFVHVLQWGMLPIWIFMVLRSFCAALERAHPPMLVTILAIGLNILLNWLLVFGHFGFPALGLQGSALATLISSVFMALTLLAYILRDRHLRRFYILGRFWRADWPRLRELAKLAGPIIITLAFEMLVFNVAVMLMGLIGKDELAAHSIAIQMASLTFMVPVGLSQAAVVRVGLAAGRGDMIGVARAGWVAIGLGVVFMSCTALLFVTMPSLIVELFLGEITEDKVAVARHAAVFLGIAGIFQIVDGVQCLASGVLRGLKDATIPMLIAAVGYWVIGLPVGAWLAFRGGMGGAGIWVGLAVGLGSVAVMMLVRWSWRDRLGLLTPYRQG</sequence>
<feature type="transmembrane region" description="Helical" evidence="10">
    <location>
        <begin position="376"/>
        <end position="395"/>
    </location>
</feature>
<feature type="transmembrane region" description="Helical" evidence="10">
    <location>
        <begin position="108"/>
        <end position="126"/>
    </location>
</feature>
<organism evidence="11 12">
    <name type="scientific">Novispirillum itersonii</name>
    <name type="common">Aquaspirillum itersonii</name>
    <dbReference type="NCBI Taxonomy" id="189"/>
    <lineage>
        <taxon>Bacteria</taxon>
        <taxon>Pseudomonadati</taxon>
        <taxon>Pseudomonadota</taxon>
        <taxon>Alphaproteobacteria</taxon>
        <taxon>Rhodospirillales</taxon>
        <taxon>Novispirillaceae</taxon>
        <taxon>Novispirillum</taxon>
    </lineage>
</organism>
<dbReference type="RefSeq" id="WP_260402369.1">
    <property type="nucleotide sequence ID" value="NZ_JACIIX010000003.1"/>
</dbReference>
<comment type="subcellular location">
    <subcellularLocation>
        <location evidence="1">Cell inner membrane</location>
        <topology evidence="1">Multi-pass membrane protein</topology>
    </subcellularLocation>
</comment>
<dbReference type="GO" id="GO:0015297">
    <property type="term" value="F:antiporter activity"/>
    <property type="evidence" value="ECO:0007669"/>
    <property type="project" value="UniProtKB-KW"/>
</dbReference>
<evidence type="ECO:0000256" key="1">
    <source>
        <dbReference type="ARBA" id="ARBA00004429"/>
    </source>
</evidence>
<keyword evidence="2" id="KW-0813">Transport</keyword>
<protein>
    <recommendedName>
        <fullName evidence="9">Multidrug-efflux transporter</fullName>
    </recommendedName>
</protein>
<dbReference type="PIRSF" id="PIRSF006603">
    <property type="entry name" value="DinF"/>
    <property type="match status" value="1"/>
</dbReference>
<feature type="transmembrane region" description="Helical" evidence="10">
    <location>
        <begin position="146"/>
        <end position="166"/>
    </location>
</feature>
<dbReference type="NCBIfam" id="TIGR00797">
    <property type="entry name" value="matE"/>
    <property type="match status" value="1"/>
</dbReference>
<dbReference type="GO" id="GO:0006811">
    <property type="term" value="P:monoatomic ion transport"/>
    <property type="evidence" value="ECO:0007669"/>
    <property type="project" value="UniProtKB-KW"/>
</dbReference>
<comment type="caution">
    <text evidence="11">The sequence shown here is derived from an EMBL/GenBank/DDBJ whole genome shotgun (WGS) entry which is preliminary data.</text>
</comment>
<feature type="transmembrane region" description="Helical" evidence="10">
    <location>
        <begin position="178"/>
        <end position="199"/>
    </location>
</feature>
<dbReference type="Pfam" id="PF01554">
    <property type="entry name" value="MatE"/>
    <property type="match status" value="2"/>
</dbReference>
<feature type="transmembrane region" description="Helical" evidence="10">
    <location>
        <begin position="257"/>
        <end position="282"/>
    </location>
</feature>
<feature type="transmembrane region" description="Helical" evidence="10">
    <location>
        <begin position="407"/>
        <end position="429"/>
    </location>
</feature>
<keyword evidence="4" id="KW-1003">Cell membrane</keyword>
<feature type="transmembrane region" description="Helical" evidence="10">
    <location>
        <begin position="331"/>
        <end position="356"/>
    </location>
</feature>